<dbReference type="EMBL" id="SGBC01000004">
    <property type="protein sequence ID" value="RZD15691.1"/>
    <property type="molecule type" value="Genomic_DNA"/>
</dbReference>
<dbReference type="Proteomes" id="UP000316562">
    <property type="component" value="Unassembled WGS sequence"/>
</dbReference>
<gene>
    <name evidence="1" type="ORF">EVJ46_09195</name>
</gene>
<protein>
    <submittedName>
        <fullName evidence="1">Uncharacterized protein</fullName>
    </submittedName>
</protein>
<evidence type="ECO:0000313" key="1">
    <source>
        <dbReference type="EMBL" id="RZD15691.1"/>
    </source>
</evidence>
<accession>A0A519BEJ6</accession>
<evidence type="ECO:0000313" key="2">
    <source>
        <dbReference type="Proteomes" id="UP000316562"/>
    </source>
</evidence>
<dbReference type="AlphaFoldDB" id="A0A519BEJ6"/>
<reference evidence="1 2" key="1">
    <citation type="journal article" date="2019" name="ISME J.">
        <title>Insights into ecological role of a new deltaproteobacterial order Candidatus Acidulodesulfobacterales by metagenomics and metatranscriptomics.</title>
        <authorList>
            <person name="Tan S."/>
            <person name="Liu J."/>
            <person name="Fang Y."/>
            <person name="Hedlund B.P."/>
            <person name="Lian Z.H."/>
            <person name="Huang L.Y."/>
            <person name="Li J.T."/>
            <person name="Huang L.N."/>
            <person name="Li W.J."/>
            <person name="Jiang H.C."/>
            <person name="Dong H.L."/>
            <person name="Shu W.S."/>
        </authorList>
    </citation>
    <scope>NUCLEOTIDE SEQUENCE [LARGE SCALE GENOMIC DNA]</scope>
    <source>
        <strain evidence="1">AP2</strain>
    </source>
</reference>
<comment type="caution">
    <text evidence="1">The sequence shown here is derived from an EMBL/GenBank/DDBJ whole genome shotgun (WGS) entry which is preliminary data.</text>
</comment>
<name>A0A519BEJ6_ACIG2</name>
<organism evidence="1 2">
    <name type="scientific">Acididesulfobacter guangdongensis</name>
    <dbReference type="NCBI Taxonomy" id="2597225"/>
    <lineage>
        <taxon>Bacteria</taxon>
        <taxon>Deltaproteobacteria</taxon>
        <taxon>Candidatus Acidulodesulfobacterales</taxon>
        <taxon>Candidatus Acididesulfobacter</taxon>
    </lineage>
</organism>
<sequence length="84" mass="9694">MSKVMEKMMSAMVKPEDMPQMMNAMMDKMFQGMTPEDRSAFVSNMMPKCLNMTFSELDADAKAKLAKEMMEKMMSIFEEEGKNK</sequence>
<proteinExistence type="predicted"/>